<organism evidence="2 3">
    <name type="scientific">Gigaspora rosea</name>
    <dbReference type="NCBI Taxonomy" id="44941"/>
    <lineage>
        <taxon>Eukaryota</taxon>
        <taxon>Fungi</taxon>
        <taxon>Fungi incertae sedis</taxon>
        <taxon>Mucoromycota</taxon>
        <taxon>Glomeromycotina</taxon>
        <taxon>Glomeromycetes</taxon>
        <taxon>Diversisporales</taxon>
        <taxon>Gigasporaceae</taxon>
        <taxon>Gigaspora</taxon>
    </lineage>
</organism>
<feature type="region of interest" description="Disordered" evidence="1">
    <location>
        <begin position="1"/>
        <end position="46"/>
    </location>
</feature>
<proteinExistence type="predicted"/>
<accession>A0A397U577</accession>
<evidence type="ECO:0000256" key="1">
    <source>
        <dbReference type="SAM" id="MobiDB-lite"/>
    </source>
</evidence>
<protein>
    <submittedName>
        <fullName evidence="2">Uncharacterized protein</fullName>
    </submittedName>
</protein>
<sequence length="162" mass="19760">MRRRNRKRKTLDTLREKYNNNRRNNRRSPRRNGKNKGEENSRIISQEEKEKFGRKFKETYLSRENKLKIGLITSDLKSPFHNDKDQKKHIELQHKIIKKLYTHIWIPSRQTEKKNDKPRGIPITKLECKEKKKAKKELYYRRWVTEFVKNNLKASQLDSVVQ</sequence>
<dbReference type="OrthoDB" id="10542555at2759"/>
<keyword evidence="3" id="KW-1185">Reference proteome</keyword>
<evidence type="ECO:0000313" key="2">
    <source>
        <dbReference type="EMBL" id="RIB04801.1"/>
    </source>
</evidence>
<evidence type="ECO:0000313" key="3">
    <source>
        <dbReference type="Proteomes" id="UP000266673"/>
    </source>
</evidence>
<gene>
    <name evidence="2" type="ORF">C2G38_2221366</name>
</gene>
<feature type="compositionally biased region" description="Basic and acidic residues" evidence="1">
    <location>
        <begin position="10"/>
        <end position="19"/>
    </location>
</feature>
<dbReference type="EMBL" id="QKWP01002106">
    <property type="protein sequence ID" value="RIB04801.1"/>
    <property type="molecule type" value="Genomic_DNA"/>
</dbReference>
<name>A0A397U577_9GLOM</name>
<dbReference type="Proteomes" id="UP000266673">
    <property type="component" value="Unassembled WGS sequence"/>
</dbReference>
<feature type="compositionally biased region" description="Basic and acidic residues" evidence="1">
    <location>
        <begin position="35"/>
        <end position="46"/>
    </location>
</feature>
<comment type="caution">
    <text evidence="2">The sequence shown here is derived from an EMBL/GenBank/DDBJ whole genome shotgun (WGS) entry which is preliminary data.</text>
</comment>
<feature type="compositionally biased region" description="Basic residues" evidence="1">
    <location>
        <begin position="23"/>
        <end position="34"/>
    </location>
</feature>
<dbReference type="AlphaFoldDB" id="A0A397U577"/>
<reference evidence="2 3" key="1">
    <citation type="submission" date="2018-06" db="EMBL/GenBank/DDBJ databases">
        <title>Comparative genomics reveals the genomic features of Rhizophagus irregularis, R. cerebriforme, R. diaphanum and Gigaspora rosea, and their symbiotic lifestyle signature.</title>
        <authorList>
            <person name="Morin E."/>
            <person name="San Clemente H."/>
            <person name="Chen E.C.H."/>
            <person name="De La Providencia I."/>
            <person name="Hainaut M."/>
            <person name="Kuo A."/>
            <person name="Kohler A."/>
            <person name="Murat C."/>
            <person name="Tang N."/>
            <person name="Roy S."/>
            <person name="Loubradou J."/>
            <person name="Henrissat B."/>
            <person name="Grigoriev I.V."/>
            <person name="Corradi N."/>
            <person name="Roux C."/>
            <person name="Martin F.M."/>
        </authorList>
    </citation>
    <scope>NUCLEOTIDE SEQUENCE [LARGE SCALE GENOMIC DNA]</scope>
    <source>
        <strain evidence="2 3">DAOM 194757</strain>
    </source>
</reference>